<dbReference type="Proteomes" id="UP000290567">
    <property type="component" value="Unassembled WGS sequence"/>
</dbReference>
<dbReference type="EMBL" id="BJCC01000031">
    <property type="protein sequence ID" value="GCF95336.1"/>
    <property type="molecule type" value="Genomic_DNA"/>
</dbReference>
<dbReference type="InterPro" id="IPR036873">
    <property type="entry name" value="Rhodanese-like_dom_sf"/>
</dbReference>
<dbReference type="CDD" id="cd00158">
    <property type="entry name" value="RHOD"/>
    <property type="match status" value="1"/>
</dbReference>
<sequence>MLSFFKRSPEISISELKALLKGNIPFIDVRSLDEYALGHIKGAKNVPLEQIDSFNGKKEAAVYVICRSGIRSKQAAAYLTKAGYQAVHVRGGMNRWDEKRKGGYEK</sequence>
<proteinExistence type="predicted"/>
<dbReference type="InterPro" id="IPR001763">
    <property type="entry name" value="Rhodanese-like_dom"/>
</dbReference>
<dbReference type="PROSITE" id="PS50206">
    <property type="entry name" value="RHODANESE_3"/>
    <property type="match status" value="1"/>
</dbReference>
<feature type="domain" description="Rhodanese" evidence="1">
    <location>
        <begin position="20"/>
        <end position="98"/>
    </location>
</feature>
<evidence type="ECO:0000259" key="1">
    <source>
        <dbReference type="PROSITE" id="PS50206"/>
    </source>
</evidence>
<dbReference type="InterPro" id="IPR050229">
    <property type="entry name" value="GlpE_sulfurtransferase"/>
</dbReference>
<comment type="caution">
    <text evidence="2">The sequence shown here is derived from an EMBL/GenBank/DDBJ whole genome shotgun (WGS) entry which is preliminary data.</text>
</comment>
<dbReference type="OrthoDB" id="9800872at2"/>
<dbReference type="AlphaFoldDB" id="A0A4P5PC33"/>
<dbReference type="SMART" id="SM00450">
    <property type="entry name" value="RHOD"/>
    <property type="match status" value="1"/>
</dbReference>
<evidence type="ECO:0000313" key="2">
    <source>
        <dbReference type="EMBL" id="GCF95336.1"/>
    </source>
</evidence>
<organism evidence="2 3">
    <name type="scientific">Enterococcus florum</name>
    <dbReference type="NCBI Taxonomy" id="2480627"/>
    <lineage>
        <taxon>Bacteria</taxon>
        <taxon>Bacillati</taxon>
        <taxon>Bacillota</taxon>
        <taxon>Bacilli</taxon>
        <taxon>Lactobacillales</taxon>
        <taxon>Enterococcaceae</taxon>
        <taxon>Enterococcus</taxon>
    </lineage>
</organism>
<evidence type="ECO:0000313" key="3">
    <source>
        <dbReference type="Proteomes" id="UP000290567"/>
    </source>
</evidence>
<dbReference type="RefSeq" id="WP_146623732.1">
    <property type="nucleotide sequence ID" value="NZ_BJCC01000031.1"/>
</dbReference>
<protein>
    <submittedName>
        <fullName evidence="2">Rhodanese</fullName>
    </submittedName>
</protein>
<reference evidence="3" key="1">
    <citation type="submission" date="2019-02" db="EMBL/GenBank/DDBJ databases">
        <title>Draft genome sequence of Enterococcus sp. Gos25-1.</title>
        <authorList>
            <person name="Tanaka N."/>
            <person name="Shiwa Y."/>
            <person name="Fujita N."/>
        </authorList>
    </citation>
    <scope>NUCLEOTIDE SEQUENCE [LARGE SCALE GENOMIC DNA]</scope>
    <source>
        <strain evidence="3">Gos25-1</strain>
    </source>
</reference>
<gene>
    <name evidence="2" type="ORF">NRIC_32270</name>
</gene>
<name>A0A4P5PC33_9ENTE</name>
<keyword evidence="3" id="KW-1185">Reference proteome</keyword>
<dbReference type="PANTHER" id="PTHR43031">
    <property type="entry name" value="FAD-DEPENDENT OXIDOREDUCTASE"/>
    <property type="match status" value="1"/>
</dbReference>
<dbReference type="Pfam" id="PF00581">
    <property type="entry name" value="Rhodanese"/>
    <property type="match status" value="1"/>
</dbReference>
<dbReference type="Gene3D" id="3.40.250.10">
    <property type="entry name" value="Rhodanese-like domain"/>
    <property type="match status" value="1"/>
</dbReference>
<dbReference type="SUPFAM" id="SSF52821">
    <property type="entry name" value="Rhodanese/Cell cycle control phosphatase"/>
    <property type="match status" value="1"/>
</dbReference>
<accession>A0A4P5PC33</accession>
<dbReference type="PANTHER" id="PTHR43031:SF17">
    <property type="entry name" value="SULFURTRANSFERASE YTWF-RELATED"/>
    <property type="match status" value="1"/>
</dbReference>